<sequence length="136" mass="14712">MSWDLLGSAGIHWDRPRGHWDPLELMDPLDTPGIHQEIYWDPLGSAWRPRDLPGSLGILLGSAQDPMELAWRPLGSAGICLETPGMNWDPPGSTRRPLGSAGIHWDHPGDPWDPLGSTGILLGSAWVNPGTDGIGL</sequence>
<reference evidence="1" key="1">
    <citation type="submission" date="2019-10" db="EMBL/GenBank/DDBJ databases">
        <authorList>
            <person name="Soares A.E.R."/>
            <person name="Aleixo A."/>
            <person name="Schneider P."/>
            <person name="Miyaki C.Y."/>
            <person name="Schneider M.P."/>
            <person name="Mello C."/>
            <person name="Vasconcelos A.T.R."/>
        </authorList>
    </citation>
    <scope>NUCLEOTIDE SEQUENCE</scope>
    <source>
        <tissue evidence="1">Muscle</tissue>
    </source>
</reference>
<evidence type="ECO:0000313" key="1">
    <source>
        <dbReference type="EMBL" id="KAJ7428869.1"/>
    </source>
</evidence>
<gene>
    <name evidence="1" type="ORF">WISP_00563</name>
</gene>
<proteinExistence type="predicted"/>
<comment type="caution">
    <text evidence="1">The sequence shown here is derived from an EMBL/GenBank/DDBJ whole genome shotgun (WGS) entry which is preliminary data.</text>
</comment>
<protein>
    <submittedName>
        <fullName evidence="1">Uncharacterized protein</fullName>
    </submittedName>
</protein>
<keyword evidence="2" id="KW-1185">Reference proteome</keyword>
<accession>A0ABQ9E1T5</accession>
<organism evidence="1 2">
    <name type="scientific">Willisornis vidua</name>
    <name type="common">Xingu scale-backed antbird</name>
    <dbReference type="NCBI Taxonomy" id="1566151"/>
    <lineage>
        <taxon>Eukaryota</taxon>
        <taxon>Metazoa</taxon>
        <taxon>Chordata</taxon>
        <taxon>Craniata</taxon>
        <taxon>Vertebrata</taxon>
        <taxon>Euteleostomi</taxon>
        <taxon>Archelosauria</taxon>
        <taxon>Archosauria</taxon>
        <taxon>Dinosauria</taxon>
        <taxon>Saurischia</taxon>
        <taxon>Theropoda</taxon>
        <taxon>Coelurosauria</taxon>
        <taxon>Aves</taxon>
        <taxon>Neognathae</taxon>
        <taxon>Neoaves</taxon>
        <taxon>Telluraves</taxon>
        <taxon>Australaves</taxon>
        <taxon>Passeriformes</taxon>
        <taxon>Thamnophilidae</taxon>
        <taxon>Willisornis</taxon>
    </lineage>
</organism>
<evidence type="ECO:0000313" key="2">
    <source>
        <dbReference type="Proteomes" id="UP001145742"/>
    </source>
</evidence>
<name>A0ABQ9E1T5_9PASS</name>
<dbReference type="EMBL" id="WHWB01008171">
    <property type="protein sequence ID" value="KAJ7428869.1"/>
    <property type="molecule type" value="Genomic_DNA"/>
</dbReference>
<dbReference type="Proteomes" id="UP001145742">
    <property type="component" value="Unassembled WGS sequence"/>
</dbReference>